<evidence type="ECO:0000256" key="1">
    <source>
        <dbReference type="ARBA" id="ARBA00022630"/>
    </source>
</evidence>
<evidence type="ECO:0000256" key="3">
    <source>
        <dbReference type="ARBA" id="ARBA00023002"/>
    </source>
</evidence>
<dbReference type="InterPro" id="IPR002938">
    <property type="entry name" value="FAD-bd"/>
</dbReference>
<proteinExistence type="predicted"/>
<evidence type="ECO:0000313" key="6">
    <source>
        <dbReference type="Proteomes" id="UP001583177"/>
    </source>
</evidence>
<name>A0ABR3VXI0_9PEZI</name>
<evidence type="ECO:0000256" key="2">
    <source>
        <dbReference type="ARBA" id="ARBA00022827"/>
    </source>
</evidence>
<keyword evidence="2" id="KW-0274">FAD</keyword>
<keyword evidence="3" id="KW-0560">Oxidoreductase</keyword>
<dbReference type="PRINTS" id="PR00420">
    <property type="entry name" value="RNGMNOXGNASE"/>
</dbReference>
<gene>
    <name evidence="5" type="ORF">Daus18300_013849</name>
</gene>
<dbReference type="InterPro" id="IPR036188">
    <property type="entry name" value="FAD/NAD-bd_sf"/>
</dbReference>
<dbReference type="Pfam" id="PF01494">
    <property type="entry name" value="FAD_binding_3"/>
    <property type="match status" value="1"/>
</dbReference>
<protein>
    <recommendedName>
        <fullName evidence="4">FAD-binding domain-containing protein</fullName>
    </recommendedName>
</protein>
<dbReference type="Gene3D" id="3.50.50.60">
    <property type="entry name" value="FAD/NAD(P)-binding domain"/>
    <property type="match status" value="1"/>
</dbReference>
<reference evidence="5 6" key="1">
    <citation type="journal article" date="2024" name="IMA Fungus">
        <title>IMA Genome - F19 : A genome assembly and annotation guide to empower mycologists, including annotated draft genome sequences of Ceratocystis pirilliformis, Diaporthe australafricana, Fusarium ophioides, Paecilomyces lecythidis, and Sporothrix stenoceras.</title>
        <authorList>
            <person name="Aylward J."/>
            <person name="Wilson A.M."/>
            <person name="Visagie C.M."/>
            <person name="Spraker J."/>
            <person name="Barnes I."/>
            <person name="Buitendag C."/>
            <person name="Ceriani C."/>
            <person name="Del Mar Angel L."/>
            <person name="du Plessis D."/>
            <person name="Fuchs T."/>
            <person name="Gasser K."/>
            <person name="Kramer D."/>
            <person name="Li W."/>
            <person name="Munsamy K."/>
            <person name="Piso A."/>
            <person name="Price J.L."/>
            <person name="Sonnekus B."/>
            <person name="Thomas C."/>
            <person name="van der Nest A."/>
            <person name="van Dijk A."/>
            <person name="van Heerden A."/>
            <person name="van Vuuren N."/>
            <person name="Yilmaz N."/>
            <person name="Duong T.A."/>
            <person name="van der Merwe N.A."/>
            <person name="Wingfield M.J."/>
            <person name="Wingfield B.D."/>
        </authorList>
    </citation>
    <scope>NUCLEOTIDE SEQUENCE [LARGE SCALE GENOMIC DNA]</scope>
    <source>
        <strain evidence="5 6">CMW 18300</strain>
    </source>
</reference>
<comment type="caution">
    <text evidence="5">The sequence shown here is derived from an EMBL/GenBank/DDBJ whole genome shotgun (WGS) entry which is preliminary data.</text>
</comment>
<dbReference type="Proteomes" id="UP001583177">
    <property type="component" value="Unassembled WGS sequence"/>
</dbReference>
<dbReference type="PANTHER" id="PTHR46865:SF7">
    <property type="entry name" value="MONOOXYGENASE, PUTATIVE (AFU_ORTHOLOGUE AFUA_8G07040)-RELATED"/>
    <property type="match status" value="1"/>
</dbReference>
<evidence type="ECO:0000259" key="4">
    <source>
        <dbReference type="Pfam" id="PF01494"/>
    </source>
</evidence>
<feature type="domain" description="FAD-binding" evidence="4">
    <location>
        <begin position="4"/>
        <end position="327"/>
    </location>
</feature>
<dbReference type="InterPro" id="IPR051704">
    <property type="entry name" value="FAD_aromatic-hydroxylase"/>
</dbReference>
<dbReference type="SUPFAM" id="SSF51905">
    <property type="entry name" value="FAD/NAD(P)-binding domain"/>
    <property type="match status" value="1"/>
</dbReference>
<keyword evidence="6" id="KW-1185">Reference proteome</keyword>
<organism evidence="5 6">
    <name type="scientific">Diaporthe australafricana</name>
    <dbReference type="NCBI Taxonomy" id="127596"/>
    <lineage>
        <taxon>Eukaryota</taxon>
        <taxon>Fungi</taxon>
        <taxon>Dikarya</taxon>
        <taxon>Ascomycota</taxon>
        <taxon>Pezizomycotina</taxon>
        <taxon>Sordariomycetes</taxon>
        <taxon>Sordariomycetidae</taxon>
        <taxon>Diaporthales</taxon>
        <taxon>Diaporthaceae</taxon>
        <taxon>Diaporthe</taxon>
    </lineage>
</organism>
<accession>A0ABR3VXI0</accession>
<evidence type="ECO:0000313" key="5">
    <source>
        <dbReference type="EMBL" id="KAL1847807.1"/>
    </source>
</evidence>
<dbReference type="EMBL" id="JAWRVE010000234">
    <property type="protein sequence ID" value="KAL1847807.1"/>
    <property type="molecule type" value="Genomic_DNA"/>
</dbReference>
<sequence length="425" mass="47564">MAQLKVLICGGGIAGNALAFWLTKLNHDVTIVERYAELRTTGLQVDLRGHGIEVLKRMGLNEGFRAHAAKEQGMSIVSSSGREWAYFPANKSGKGAQSFTSDYEIMRGDLTRLLHDASSPRILFGTSIESFEERDNAVDVVFSDGKTDRFDLLVGADGQWSRTRKMISEKDAPNPMHFLRHDIYIGYFTMPQELKPGEEYNGTMYVATGDRFILVRRSEPRRIQVYLDVMKTAPTERLRQAHRGGVAAEKAALAEIFQGAGWRTEEFLKGLEASDDFYLERLGAVKLDAWSKGRVALLGDSAYCPTANTGMGTTSAIVGAYVLAGEIDKNCGRLGNKEGIPVALKEYDQKLRPFMNHVQEGVVEGNLLFDLWPSTWWGIAVMNMIVALIRLFGLDVFGTWFLGEDRGNRWQLPEYDDMLRKTNLK</sequence>
<dbReference type="PANTHER" id="PTHR46865">
    <property type="entry name" value="OXIDOREDUCTASE-RELATED"/>
    <property type="match status" value="1"/>
</dbReference>
<keyword evidence="1" id="KW-0285">Flavoprotein</keyword>